<keyword evidence="2" id="KW-1185">Reference proteome</keyword>
<evidence type="ECO:0008006" key="3">
    <source>
        <dbReference type="Google" id="ProtNLM"/>
    </source>
</evidence>
<protein>
    <recommendedName>
        <fullName evidence="3">YD repeat-containing protein</fullName>
    </recommendedName>
</protein>
<dbReference type="EMBL" id="CP150096">
    <property type="protein sequence ID" value="WZN48073.1"/>
    <property type="molecule type" value="Genomic_DNA"/>
</dbReference>
<organism evidence="1 2">
    <name type="scientific">Chitinophaga caseinilytica</name>
    <dbReference type="NCBI Taxonomy" id="2267521"/>
    <lineage>
        <taxon>Bacteria</taxon>
        <taxon>Pseudomonadati</taxon>
        <taxon>Bacteroidota</taxon>
        <taxon>Chitinophagia</taxon>
        <taxon>Chitinophagales</taxon>
        <taxon>Chitinophagaceae</taxon>
        <taxon>Chitinophaga</taxon>
    </lineage>
</organism>
<evidence type="ECO:0000313" key="2">
    <source>
        <dbReference type="Proteomes" id="UP001449657"/>
    </source>
</evidence>
<reference evidence="1 2" key="1">
    <citation type="submission" date="2024-03" db="EMBL/GenBank/DDBJ databases">
        <title>Chitinophaga caseinilytica sp. nov., a casein hydrolysing bacterium isolated from forest soil.</title>
        <authorList>
            <person name="Lee D.S."/>
            <person name="Han D.M."/>
            <person name="Baek J.H."/>
            <person name="Choi D.G."/>
            <person name="Jeon J.H."/>
            <person name="Jeon C.O."/>
        </authorList>
    </citation>
    <scope>NUCLEOTIDE SEQUENCE [LARGE SCALE GENOMIC DNA]</scope>
    <source>
        <strain evidence="1 2">KACC 19118</strain>
    </source>
</reference>
<accession>A0ABZ2Z789</accession>
<gene>
    <name evidence="1" type="ORF">WJU22_07780</name>
</gene>
<proteinExistence type="predicted"/>
<name>A0ABZ2Z789_9BACT</name>
<evidence type="ECO:0000313" key="1">
    <source>
        <dbReference type="EMBL" id="WZN48073.1"/>
    </source>
</evidence>
<sequence length="252" mass="28285">MFTSNAQATHNSGEPAVTAVIEKDGLGRPSKYCGYATNFSKLRTNYITYTGNRMTFTDSADGFKRLEVLFNACGQPDSTSWFQPMDGTWEYAANLKFRYNSGRELTGFIAYVPVSHGIIPFETNILRDGYGNVTGIDDGGAHGTYITYDYTKPNPDLRWSRITASFPEWAAVTILDQMGMINFKTSHLPKTLQEWQGDYKFEDIYFENFVINGGKVSSYDVRRNAPGSPDHGAFQYTITAAWTCSNTWPHGK</sequence>
<dbReference type="RefSeq" id="WP_341842673.1">
    <property type="nucleotide sequence ID" value="NZ_CP149792.1"/>
</dbReference>
<dbReference type="Proteomes" id="UP001449657">
    <property type="component" value="Chromosome"/>
</dbReference>